<comment type="caution">
    <text evidence="1">The sequence shown here is derived from an EMBL/GenBank/DDBJ whole genome shotgun (WGS) entry which is preliminary data.</text>
</comment>
<dbReference type="OrthoDB" id="5521101at2"/>
<gene>
    <name evidence="1" type="ORF">GNP95_11140</name>
</gene>
<organism evidence="1 2">
    <name type="scientific">Paenibacillus woosongensis</name>
    <dbReference type="NCBI Taxonomy" id="307580"/>
    <lineage>
        <taxon>Bacteria</taxon>
        <taxon>Bacillati</taxon>
        <taxon>Bacillota</taxon>
        <taxon>Bacilli</taxon>
        <taxon>Bacillales</taxon>
        <taxon>Paenibacillaceae</taxon>
        <taxon>Paenibacillus</taxon>
    </lineage>
</organism>
<dbReference type="Pfam" id="PF13289">
    <property type="entry name" value="SIR2_2"/>
    <property type="match status" value="1"/>
</dbReference>
<dbReference type="EMBL" id="WNZW01000003">
    <property type="protein sequence ID" value="MUG45541.1"/>
    <property type="molecule type" value="Genomic_DNA"/>
</dbReference>
<accession>A0A7X2Z0V7</accession>
<dbReference type="Proteomes" id="UP000447876">
    <property type="component" value="Unassembled WGS sequence"/>
</dbReference>
<dbReference type="AlphaFoldDB" id="A0A7X2Z0V7"/>
<dbReference type="InterPro" id="IPR011202">
    <property type="entry name" value="UCP014677"/>
</dbReference>
<dbReference type="PIRSF" id="PIRSF014677">
    <property type="entry name" value="UCP014677"/>
    <property type="match status" value="1"/>
</dbReference>
<evidence type="ECO:0000313" key="1">
    <source>
        <dbReference type="EMBL" id="MUG45541.1"/>
    </source>
</evidence>
<sequence>MSDIKQIEELLYCSQSLPFLFVGSGVSKRYINTDSWPGIIERFANIVDKSEFAYEKYENKARQFLLDRGIQLTKNNMMTKMADFVESDFNTFWFDSSEYEQKRVEFREEIRNGITPFKLEIANYFRSINMNNIGYNYLNEIALLKEVGEKSIAGVITTNYDCLMEYIFPDYEVYVGQEQLIFSPTYGVNEIYKIHGCSLQPKSIVINSSDYEDFDKRNAYLAAKLMTIFVEHPIIFLGYSLDDENVQSIIKSIVDCLSDDNLDRLRDRLIFVEWRDGYEKTEVFPYSRAFSNGKTISMTKIITDSYEELFEVLLNNKSKYSSSFYRKIRKDIYELALSEEGHERIQVLASNDKKLMEGNFEILIGFGIVELGKRGYRSISAEEVFKDILFDEGKFNNELLIKEALPELIKRTSGSLPVFKYIERYTDDLPLVFKSRFENFSFEKLETKTILLVRETMSYTSIEEVIQKYPKDLYSQIKYIQALPPQQIDLNDLEKHLKKVLMEHPQILVSGNQTIRSGIKKLIRMYDYLRYRK</sequence>
<evidence type="ECO:0000313" key="2">
    <source>
        <dbReference type="Proteomes" id="UP000447876"/>
    </source>
</evidence>
<reference evidence="1 2" key="1">
    <citation type="submission" date="2019-11" db="EMBL/GenBank/DDBJ databases">
        <title>Draft genome sequences of five Paenibacillus species of dairy origin.</title>
        <authorList>
            <person name="Olajide A.M."/>
            <person name="Chen S."/>
            <person name="Lapointe G."/>
        </authorList>
    </citation>
    <scope>NUCLEOTIDE SEQUENCE [LARGE SCALE GENOMIC DNA]</scope>
    <source>
        <strain evidence="1 2">12CR55</strain>
    </source>
</reference>
<name>A0A7X2Z0V7_9BACL</name>
<dbReference type="RefSeq" id="WP_155610956.1">
    <property type="nucleotide sequence ID" value="NZ_WNZW01000003.1"/>
</dbReference>
<proteinExistence type="predicted"/>
<evidence type="ECO:0008006" key="3">
    <source>
        <dbReference type="Google" id="ProtNLM"/>
    </source>
</evidence>
<protein>
    <recommendedName>
        <fullName evidence="3">SIR2-like domain-containing protein</fullName>
    </recommendedName>
</protein>